<name>A0ACC1CBF1_9ROSI</name>
<keyword evidence="2" id="KW-1185">Reference proteome</keyword>
<proteinExistence type="predicted"/>
<evidence type="ECO:0000313" key="2">
    <source>
        <dbReference type="Proteomes" id="UP001164250"/>
    </source>
</evidence>
<sequence>MDWETALDVFVHGDGDGEYEPPAIPKVEGLTGIIEHSICSKPFEKQLTKSDLSLSQRGLLLCKSDVEECLLPLLNDDEDIREGIPVITYTMDGKKYRMVFQLRISRNFYVLGDDGWIQFQRENDLEVEDSVTIWMFRHVRTKNLCFVIARSAYFIRN</sequence>
<reference evidence="2" key="1">
    <citation type="journal article" date="2023" name="G3 (Bethesda)">
        <title>Genome assembly and association tests identify interacting loci associated with vigor, precocity, and sex in interspecific pistachio rootstocks.</title>
        <authorList>
            <person name="Palmer W."/>
            <person name="Jacygrad E."/>
            <person name="Sagayaradj S."/>
            <person name="Cavanaugh K."/>
            <person name="Han R."/>
            <person name="Bertier L."/>
            <person name="Beede B."/>
            <person name="Kafkas S."/>
            <person name="Golino D."/>
            <person name="Preece J."/>
            <person name="Michelmore R."/>
        </authorList>
    </citation>
    <scope>NUCLEOTIDE SEQUENCE [LARGE SCALE GENOMIC DNA]</scope>
</reference>
<comment type="caution">
    <text evidence="1">The sequence shown here is derived from an EMBL/GenBank/DDBJ whole genome shotgun (WGS) entry which is preliminary data.</text>
</comment>
<gene>
    <name evidence="1" type="ORF">Patl1_02613</name>
</gene>
<evidence type="ECO:0000313" key="1">
    <source>
        <dbReference type="EMBL" id="KAJ0112860.1"/>
    </source>
</evidence>
<protein>
    <submittedName>
        <fullName evidence="1">Uncharacterized protein</fullName>
    </submittedName>
</protein>
<accession>A0ACC1CBF1</accession>
<dbReference type="EMBL" id="CM047897">
    <property type="protein sequence ID" value="KAJ0112860.1"/>
    <property type="molecule type" value="Genomic_DNA"/>
</dbReference>
<organism evidence="1 2">
    <name type="scientific">Pistacia atlantica</name>
    <dbReference type="NCBI Taxonomy" id="434234"/>
    <lineage>
        <taxon>Eukaryota</taxon>
        <taxon>Viridiplantae</taxon>
        <taxon>Streptophyta</taxon>
        <taxon>Embryophyta</taxon>
        <taxon>Tracheophyta</taxon>
        <taxon>Spermatophyta</taxon>
        <taxon>Magnoliopsida</taxon>
        <taxon>eudicotyledons</taxon>
        <taxon>Gunneridae</taxon>
        <taxon>Pentapetalae</taxon>
        <taxon>rosids</taxon>
        <taxon>malvids</taxon>
        <taxon>Sapindales</taxon>
        <taxon>Anacardiaceae</taxon>
        <taxon>Pistacia</taxon>
    </lineage>
</organism>
<dbReference type="Proteomes" id="UP001164250">
    <property type="component" value="Chromosome 1"/>
</dbReference>